<dbReference type="EMBL" id="VLKE01000001">
    <property type="protein sequence ID" value="TWH70424.1"/>
    <property type="molecule type" value="Genomic_DNA"/>
</dbReference>
<keyword evidence="2" id="KW-0472">Membrane</keyword>
<organism evidence="3 4">
    <name type="scientific">Micromonospora olivasterospora</name>
    <dbReference type="NCBI Taxonomy" id="1880"/>
    <lineage>
        <taxon>Bacteria</taxon>
        <taxon>Bacillati</taxon>
        <taxon>Actinomycetota</taxon>
        <taxon>Actinomycetes</taxon>
        <taxon>Micromonosporales</taxon>
        <taxon>Micromonosporaceae</taxon>
        <taxon>Micromonospora</taxon>
    </lineage>
</organism>
<keyword evidence="2" id="KW-0812">Transmembrane</keyword>
<name>A0A562IIH6_MICOL</name>
<comment type="caution">
    <text evidence="3">The sequence shown here is derived from an EMBL/GenBank/DDBJ whole genome shotgun (WGS) entry which is preliminary data.</text>
</comment>
<feature type="transmembrane region" description="Helical" evidence="2">
    <location>
        <begin position="223"/>
        <end position="241"/>
    </location>
</feature>
<protein>
    <recommendedName>
        <fullName evidence="5">Ion channel</fullName>
    </recommendedName>
</protein>
<keyword evidence="2" id="KW-1133">Transmembrane helix</keyword>
<feature type="transmembrane region" description="Helical" evidence="2">
    <location>
        <begin position="62"/>
        <end position="89"/>
    </location>
</feature>
<evidence type="ECO:0000256" key="2">
    <source>
        <dbReference type="SAM" id="Phobius"/>
    </source>
</evidence>
<feature type="compositionally biased region" description="Basic and acidic residues" evidence="1">
    <location>
        <begin position="354"/>
        <end position="368"/>
    </location>
</feature>
<evidence type="ECO:0000256" key="1">
    <source>
        <dbReference type="SAM" id="MobiDB-lite"/>
    </source>
</evidence>
<evidence type="ECO:0008006" key="5">
    <source>
        <dbReference type="Google" id="ProtNLM"/>
    </source>
</evidence>
<gene>
    <name evidence="3" type="ORF">JD77_05449</name>
</gene>
<feature type="region of interest" description="Disordered" evidence="1">
    <location>
        <begin position="344"/>
        <end position="368"/>
    </location>
</feature>
<dbReference type="AlphaFoldDB" id="A0A562IIH6"/>
<sequence length="368" mass="40461">MRWVSGVLGLAVLVVTVGSVLRNLVVPRGLGSLLVRVLWRSARRLLRGAAAPFRGYDARDRLLVWLPPIVLLAMLWSWLAGLLVAYGLLIHSVSGLSLPDSFREAGSSLFTLGFASGARSRLTPLDFVAAASGPLVIALQIAYLPTLYGAYNRRELEVTLLQSRVSQPAWGPELLARQALVGTVDELRGLYEDWERLAADIGETHTNYPVLLSFRSPRPYRSWVIALVAVMDAAAMHISLAPSSAPVPAARLMLRSGFTALRDVARLVRIPFDSDPRPDGPLQLTFEEYAEAVAHVQRAGFVLERSAEESWPHFRGWRVNYEGIAYELARSLDAVPALWSGGRDFPGGPVAPRRPTDRRPGHPRGDRP</sequence>
<dbReference type="RefSeq" id="WP_211372688.1">
    <property type="nucleotide sequence ID" value="NZ_BAAATQ010000341.1"/>
</dbReference>
<reference evidence="3 4" key="1">
    <citation type="submission" date="2019-07" db="EMBL/GenBank/DDBJ databases">
        <title>R&amp;d 2014.</title>
        <authorList>
            <person name="Klenk H.-P."/>
        </authorList>
    </citation>
    <scope>NUCLEOTIDE SEQUENCE [LARGE SCALE GENOMIC DNA]</scope>
    <source>
        <strain evidence="3 4">DSM 43868</strain>
    </source>
</reference>
<keyword evidence="4" id="KW-1185">Reference proteome</keyword>
<dbReference type="Proteomes" id="UP000319825">
    <property type="component" value="Unassembled WGS sequence"/>
</dbReference>
<evidence type="ECO:0000313" key="4">
    <source>
        <dbReference type="Proteomes" id="UP000319825"/>
    </source>
</evidence>
<proteinExistence type="predicted"/>
<evidence type="ECO:0000313" key="3">
    <source>
        <dbReference type="EMBL" id="TWH70424.1"/>
    </source>
</evidence>
<accession>A0A562IIH6</accession>